<accession>G7KD48</accession>
<gene>
    <name evidence="7" type="primary">11426760</name>
    <name evidence="5" type="ordered locus">MTR_5g091330</name>
    <name evidence="6" type="ORF">MtrunA17_Chr5g0443081</name>
</gene>
<dbReference type="PaxDb" id="3880-AET00376"/>
<dbReference type="PANTHER" id="PTHR47364">
    <property type="entry name" value="CYSTEINE PROTEINASE INHIBITOR 5"/>
    <property type="match status" value="1"/>
</dbReference>
<proteinExistence type="predicted"/>
<dbReference type="HOGENOM" id="CLU_113093_5_1_1"/>
<dbReference type="Gramene" id="rna33260">
    <property type="protein sequence ID" value="RHN57681.1"/>
    <property type="gene ID" value="gene33260"/>
</dbReference>
<dbReference type="InterPro" id="IPR000010">
    <property type="entry name" value="Cystatin_dom"/>
</dbReference>
<reference evidence="6" key="5">
    <citation type="journal article" date="2018" name="Nat. Plants">
        <title>Whole-genome landscape of Medicago truncatula symbiotic genes.</title>
        <authorList>
            <person name="Pecrix Y."/>
            <person name="Gamas P."/>
            <person name="Carrere S."/>
        </authorList>
    </citation>
    <scope>NUCLEOTIDE SEQUENCE</scope>
    <source>
        <tissue evidence="6">Leaves</tissue>
    </source>
</reference>
<dbReference type="EnsemblPlants" id="AET00376">
    <property type="protein sequence ID" value="AET00376"/>
    <property type="gene ID" value="MTR_5g091330"/>
</dbReference>
<dbReference type="EMBL" id="PSQE01000005">
    <property type="protein sequence ID" value="RHN57681.1"/>
    <property type="molecule type" value="Genomic_DNA"/>
</dbReference>
<dbReference type="OrthoDB" id="1400170at2759"/>
<feature type="chain" id="PRO_5014485677" evidence="3">
    <location>
        <begin position="23"/>
        <end position="116"/>
    </location>
</feature>
<dbReference type="PANTHER" id="PTHR47364:SF2">
    <property type="entry name" value="CYSTEINE PROTEINASE INHIBITOR 5"/>
    <property type="match status" value="1"/>
</dbReference>
<evidence type="ECO:0000313" key="7">
    <source>
        <dbReference type="EnsemblPlants" id="AET00376"/>
    </source>
</evidence>
<evidence type="ECO:0000256" key="2">
    <source>
        <dbReference type="ARBA" id="ARBA00022704"/>
    </source>
</evidence>
<evidence type="ECO:0000256" key="1">
    <source>
        <dbReference type="ARBA" id="ARBA00022690"/>
    </source>
</evidence>
<evidence type="ECO:0000313" key="5">
    <source>
        <dbReference type="EMBL" id="AET00376.1"/>
    </source>
</evidence>
<keyword evidence="8" id="KW-1185">Reference proteome</keyword>
<reference evidence="5 8" key="2">
    <citation type="journal article" date="2014" name="BMC Genomics">
        <title>An improved genome release (version Mt4.0) for the model legume Medicago truncatula.</title>
        <authorList>
            <person name="Tang H."/>
            <person name="Krishnakumar V."/>
            <person name="Bidwell S."/>
            <person name="Rosen B."/>
            <person name="Chan A."/>
            <person name="Zhou S."/>
            <person name="Gentzbittel L."/>
            <person name="Childs K.L."/>
            <person name="Yandell M."/>
            <person name="Gundlach H."/>
            <person name="Mayer K.F."/>
            <person name="Schwartz D.C."/>
            <person name="Town C.D."/>
        </authorList>
    </citation>
    <scope>GENOME REANNOTATION</scope>
    <source>
        <strain evidence="7 8">cv. Jemalong A17</strain>
    </source>
</reference>
<dbReference type="Gene3D" id="3.10.450.10">
    <property type="match status" value="1"/>
</dbReference>
<name>G7KD48_MEDTR</name>
<keyword evidence="1" id="KW-0646">Protease inhibitor</keyword>
<evidence type="ECO:0000259" key="4">
    <source>
        <dbReference type="Pfam" id="PF16845"/>
    </source>
</evidence>
<dbReference type="AlphaFoldDB" id="G7KD48"/>
<keyword evidence="3" id="KW-0732">Signal</keyword>
<evidence type="ECO:0000313" key="6">
    <source>
        <dbReference type="EMBL" id="RHN57681.1"/>
    </source>
</evidence>
<reference evidence="9" key="4">
    <citation type="journal article" date="2018" name="Nat. Plants">
        <title>Whole-genome landscape of Medicago truncatula symbiotic genes.</title>
        <authorList>
            <person name="Pecrix Y."/>
            <person name="Staton S.E."/>
            <person name="Sallet E."/>
            <person name="Lelandais-Briere C."/>
            <person name="Moreau S."/>
            <person name="Carrere S."/>
            <person name="Blein T."/>
            <person name="Jardinaud M.F."/>
            <person name="Latrasse D."/>
            <person name="Zouine M."/>
            <person name="Zahm M."/>
            <person name="Kreplak J."/>
            <person name="Mayjonade B."/>
            <person name="Satge C."/>
            <person name="Perez M."/>
            <person name="Cauet S."/>
            <person name="Marande W."/>
            <person name="Chantry-Darmon C."/>
            <person name="Lopez-Roques C."/>
            <person name="Bouchez O."/>
            <person name="Berard A."/>
            <person name="Debelle F."/>
            <person name="Munos S."/>
            <person name="Bendahmane A."/>
            <person name="Berges H."/>
            <person name="Niebel A."/>
            <person name="Buitink J."/>
            <person name="Frugier F."/>
            <person name="Benhamed M."/>
            <person name="Crespi M."/>
            <person name="Gouzy J."/>
            <person name="Gamas P."/>
        </authorList>
    </citation>
    <scope>NUCLEOTIDE SEQUENCE [LARGE SCALE GENOMIC DNA]</scope>
    <source>
        <strain evidence="9">cv. Jemalong A17</strain>
    </source>
</reference>
<protein>
    <submittedName>
        <fullName evidence="5">Phloem filament protein PP1</fullName>
    </submittedName>
    <submittedName>
        <fullName evidence="6">Putative Cystatin domain-containing protein</fullName>
    </submittedName>
</protein>
<organism evidence="5 8">
    <name type="scientific">Medicago truncatula</name>
    <name type="common">Barrel medic</name>
    <name type="synonym">Medicago tribuloides</name>
    <dbReference type="NCBI Taxonomy" id="3880"/>
    <lineage>
        <taxon>Eukaryota</taxon>
        <taxon>Viridiplantae</taxon>
        <taxon>Streptophyta</taxon>
        <taxon>Embryophyta</taxon>
        <taxon>Tracheophyta</taxon>
        <taxon>Spermatophyta</taxon>
        <taxon>Magnoliopsida</taxon>
        <taxon>eudicotyledons</taxon>
        <taxon>Gunneridae</taxon>
        <taxon>Pentapetalae</taxon>
        <taxon>rosids</taxon>
        <taxon>fabids</taxon>
        <taxon>Fabales</taxon>
        <taxon>Fabaceae</taxon>
        <taxon>Papilionoideae</taxon>
        <taxon>50 kb inversion clade</taxon>
        <taxon>NPAAA clade</taxon>
        <taxon>Hologalegina</taxon>
        <taxon>IRL clade</taxon>
        <taxon>Trifolieae</taxon>
        <taxon>Medicago</taxon>
    </lineage>
</organism>
<dbReference type="Proteomes" id="UP000265566">
    <property type="component" value="Chromosome 5"/>
</dbReference>
<reference evidence="5 8" key="1">
    <citation type="journal article" date="2011" name="Nature">
        <title>The Medicago genome provides insight into the evolution of rhizobial symbioses.</title>
        <authorList>
            <person name="Young N.D."/>
            <person name="Debelle F."/>
            <person name="Oldroyd G.E."/>
            <person name="Geurts R."/>
            <person name="Cannon S.B."/>
            <person name="Udvardi M.K."/>
            <person name="Benedito V.A."/>
            <person name="Mayer K.F."/>
            <person name="Gouzy J."/>
            <person name="Schoof H."/>
            <person name="Van de Peer Y."/>
            <person name="Proost S."/>
            <person name="Cook D.R."/>
            <person name="Meyers B.C."/>
            <person name="Spannagl M."/>
            <person name="Cheung F."/>
            <person name="De Mita S."/>
            <person name="Krishnakumar V."/>
            <person name="Gundlach H."/>
            <person name="Zhou S."/>
            <person name="Mudge J."/>
            <person name="Bharti A.K."/>
            <person name="Murray J.D."/>
            <person name="Naoumkina M.A."/>
            <person name="Rosen B."/>
            <person name="Silverstein K.A."/>
            <person name="Tang H."/>
            <person name="Rombauts S."/>
            <person name="Zhao P.X."/>
            <person name="Zhou P."/>
            <person name="Barbe V."/>
            <person name="Bardou P."/>
            <person name="Bechner M."/>
            <person name="Bellec A."/>
            <person name="Berger A."/>
            <person name="Berges H."/>
            <person name="Bidwell S."/>
            <person name="Bisseling T."/>
            <person name="Choisne N."/>
            <person name="Couloux A."/>
            <person name="Denny R."/>
            <person name="Deshpande S."/>
            <person name="Dai X."/>
            <person name="Doyle J.J."/>
            <person name="Dudez A.M."/>
            <person name="Farmer A.D."/>
            <person name="Fouteau S."/>
            <person name="Franken C."/>
            <person name="Gibelin C."/>
            <person name="Gish J."/>
            <person name="Goldstein S."/>
            <person name="Gonzalez A.J."/>
            <person name="Green P.J."/>
            <person name="Hallab A."/>
            <person name="Hartog M."/>
            <person name="Hua A."/>
            <person name="Humphray S.J."/>
            <person name="Jeong D.H."/>
            <person name="Jing Y."/>
            <person name="Jocker A."/>
            <person name="Kenton S.M."/>
            <person name="Kim D.J."/>
            <person name="Klee K."/>
            <person name="Lai H."/>
            <person name="Lang C."/>
            <person name="Lin S."/>
            <person name="Macmil S.L."/>
            <person name="Magdelenat G."/>
            <person name="Matthews L."/>
            <person name="McCorrison J."/>
            <person name="Monaghan E.L."/>
            <person name="Mun J.H."/>
            <person name="Najar F.Z."/>
            <person name="Nicholson C."/>
            <person name="Noirot C."/>
            <person name="O'Bleness M."/>
            <person name="Paule C.R."/>
            <person name="Poulain J."/>
            <person name="Prion F."/>
            <person name="Qin B."/>
            <person name="Qu C."/>
            <person name="Retzel E.F."/>
            <person name="Riddle C."/>
            <person name="Sallet E."/>
            <person name="Samain S."/>
            <person name="Samson N."/>
            <person name="Sanders I."/>
            <person name="Saurat O."/>
            <person name="Scarpelli C."/>
            <person name="Schiex T."/>
            <person name="Segurens B."/>
            <person name="Severin A.J."/>
            <person name="Sherrier D.J."/>
            <person name="Shi R."/>
            <person name="Sims S."/>
            <person name="Singer S.R."/>
            <person name="Sinharoy S."/>
            <person name="Sterck L."/>
            <person name="Viollet A."/>
            <person name="Wang B.B."/>
            <person name="Wang K."/>
            <person name="Wang M."/>
            <person name="Wang X."/>
            <person name="Warfsmann J."/>
            <person name="Weissenbach J."/>
            <person name="White D.D."/>
            <person name="White J.D."/>
            <person name="Wiley G.B."/>
            <person name="Wincker P."/>
            <person name="Xing Y."/>
            <person name="Yang L."/>
            <person name="Yao Z."/>
            <person name="Ying F."/>
            <person name="Zhai J."/>
            <person name="Zhou L."/>
            <person name="Zuber A."/>
            <person name="Denarie J."/>
            <person name="Dixon R.A."/>
            <person name="May G.D."/>
            <person name="Schwartz D.C."/>
            <person name="Rogers J."/>
            <person name="Quetier F."/>
            <person name="Town C.D."/>
            <person name="Roe B.A."/>
        </authorList>
    </citation>
    <scope>NUCLEOTIDE SEQUENCE [LARGE SCALE GENOMIC DNA]</scope>
    <source>
        <strain evidence="5">A17</strain>
        <strain evidence="7 8">cv. Jemalong A17</strain>
    </source>
</reference>
<sequence>MRFQFIFLILVVLFVSLASNQAKRPIQSSPVNINDPYVINITTFAVIEYNKQNTKAKLVFEKLLNGVIDTLNDGINFRLTLSANNGSTSNKYGAIVLEKAYKHFRKLTAFAPVQHA</sequence>
<dbReference type="STRING" id="3880.G7KD48"/>
<dbReference type="Proteomes" id="UP000002051">
    <property type="component" value="Chromosome 5"/>
</dbReference>
<evidence type="ECO:0000256" key="3">
    <source>
        <dbReference type="SAM" id="SignalP"/>
    </source>
</evidence>
<dbReference type="SUPFAM" id="SSF54403">
    <property type="entry name" value="Cystatin/monellin"/>
    <property type="match status" value="1"/>
</dbReference>
<dbReference type="OMA" id="NINDPYV"/>
<feature type="domain" description="Cystatin" evidence="4">
    <location>
        <begin position="32"/>
        <end position="112"/>
    </location>
</feature>
<dbReference type="Pfam" id="PF16845">
    <property type="entry name" value="SQAPI"/>
    <property type="match status" value="1"/>
</dbReference>
<evidence type="ECO:0000313" key="8">
    <source>
        <dbReference type="Proteomes" id="UP000002051"/>
    </source>
</evidence>
<feature type="signal peptide" evidence="3">
    <location>
        <begin position="1"/>
        <end position="22"/>
    </location>
</feature>
<dbReference type="GO" id="GO:0004869">
    <property type="term" value="F:cysteine-type endopeptidase inhibitor activity"/>
    <property type="evidence" value="ECO:0007669"/>
    <property type="project" value="UniProtKB-KW"/>
</dbReference>
<evidence type="ECO:0000313" key="9">
    <source>
        <dbReference type="Proteomes" id="UP000265566"/>
    </source>
</evidence>
<keyword evidence="2" id="KW-0789">Thiol protease inhibitor</keyword>
<reference evidence="7" key="3">
    <citation type="submission" date="2015-04" db="UniProtKB">
        <authorList>
            <consortium name="EnsemblPlants"/>
        </authorList>
    </citation>
    <scope>IDENTIFICATION</scope>
    <source>
        <strain evidence="7">cv. Jemalong A17</strain>
    </source>
</reference>
<dbReference type="EMBL" id="CM001221">
    <property type="protein sequence ID" value="AET00376.1"/>
    <property type="molecule type" value="Genomic_DNA"/>
</dbReference>
<dbReference type="InterPro" id="IPR046350">
    <property type="entry name" value="Cystatin_sf"/>
</dbReference>
<dbReference type="KEGG" id="mtr:11426760"/>